<evidence type="ECO:0000256" key="1">
    <source>
        <dbReference type="ARBA" id="ARBA00022723"/>
    </source>
</evidence>
<accession>V9EDV1</accession>
<evidence type="ECO:0000313" key="5">
    <source>
        <dbReference type="EMBL" id="ETI37121.1"/>
    </source>
</evidence>
<dbReference type="Proteomes" id="UP000018721">
    <property type="component" value="Unassembled WGS sequence"/>
</dbReference>
<dbReference type="InterPro" id="IPR047109">
    <property type="entry name" value="CAD-like"/>
</dbReference>
<dbReference type="AlphaFoldDB" id="V9EDV1"/>
<proteinExistence type="predicted"/>
<dbReference type="InterPro" id="IPR011032">
    <property type="entry name" value="GroES-like_sf"/>
</dbReference>
<name>V9EDV1_PHYNI</name>
<keyword evidence="1" id="KW-0479">Metal-binding</keyword>
<dbReference type="HOGENOM" id="CLU_528408_0_0_1"/>
<evidence type="ECO:0000256" key="2">
    <source>
        <dbReference type="ARBA" id="ARBA00022833"/>
    </source>
</evidence>
<sequence>MSIRRTIVLKSVEALLHRLEDNVVTGADLVFYALTGICFLLRSHLAPSAAQAAADRRWYSCPPPYHYKLRILTYKDDIFVSSGSANLASAAWNRNDELLVETMGPPGYVAMFERLFEQSLKTDPDFDLTPTEPSDFGSEATGYSYARSMPPACESKRQNIGEILPLRTGNTLLNRLQRLRSSCPEPRRHGVCSTADRYAQPQYLARCLLRLETCERYRDIAHAFLHRINRATPNGDTQGATVQIGECKPWQFEPRPLGAEDVEIKVTHCYIPLTADGVPRRTRASLDMRLLATSLQSVGGSRASPSVTTSVLGGFADFIRVDNNYAFKITDALQSDAATPLMCAGATVFTPLKQEDVKSGDRATSPSSSPAVPVAFPRSSKKEKEIRSLGVEEFYDLINPDRQKKAAGSADFLLLTADAKDVAYDLYPSLVYKRGTFIMVGLPPNQVKITPWFLVPRATRVRGSAIGSIQNIKDMLGVAAKNNARPIIEKIPMSEVNKGLDKVRDGSVRYCIVLVS</sequence>
<keyword evidence="3" id="KW-0560">Oxidoreductase</keyword>
<dbReference type="PANTHER" id="PTHR42683">
    <property type="entry name" value="ALDEHYDE REDUCTASE"/>
    <property type="match status" value="1"/>
</dbReference>
<evidence type="ECO:0000256" key="4">
    <source>
        <dbReference type="SAM" id="MobiDB-lite"/>
    </source>
</evidence>
<dbReference type="GO" id="GO:0016616">
    <property type="term" value="F:oxidoreductase activity, acting on the CH-OH group of donors, NAD or NADP as acceptor"/>
    <property type="evidence" value="ECO:0007669"/>
    <property type="project" value="InterPro"/>
</dbReference>
<evidence type="ECO:0000313" key="6">
    <source>
        <dbReference type="Proteomes" id="UP000018721"/>
    </source>
</evidence>
<evidence type="ECO:0000256" key="3">
    <source>
        <dbReference type="ARBA" id="ARBA00023002"/>
    </source>
</evidence>
<dbReference type="EMBL" id="ANIZ01002955">
    <property type="protein sequence ID" value="ETI37121.1"/>
    <property type="molecule type" value="Genomic_DNA"/>
</dbReference>
<dbReference type="SUPFAM" id="SSF50129">
    <property type="entry name" value="GroES-like"/>
    <property type="match status" value="1"/>
</dbReference>
<keyword evidence="6" id="KW-1185">Reference proteome</keyword>
<reference evidence="5 6" key="1">
    <citation type="submission" date="2013-11" db="EMBL/GenBank/DDBJ databases">
        <title>The Genome Sequence of Phytophthora parasitica P1569.</title>
        <authorList>
            <consortium name="The Broad Institute Genomics Platform"/>
            <person name="Russ C."/>
            <person name="Tyler B."/>
            <person name="Panabieres F."/>
            <person name="Shan W."/>
            <person name="Tripathy S."/>
            <person name="Grunwald N."/>
            <person name="Machado M."/>
            <person name="Johnson C.S."/>
            <person name="Arredondo F."/>
            <person name="Hong C."/>
            <person name="Coffey M."/>
            <person name="Young S.K."/>
            <person name="Zeng Q."/>
            <person name="Gargeya S."/>
            <person name="Fitzgerald M."/>
            <person name="Abouelleil A."/>
            <person name="Alvarado L."/>
            <person name="Chapman S.B."/>
            <person name="Gainer-Dewar J."/>
            <person name="Goldberg J."/>
            <person name="Griggs A."/>
            <person name="Gujja S."/>
            <person name="Hansen M."/>
            <person name="Howarth C."/>
            <person name="Imamovic A."/>
            <person name="Ireland A."/>
            <person name="Larimer J."/>
            <person name="McCowan C."/>
            <person name="Murphy C."/>
            <person name="Pearson M."/>
            <person name="Poon T.W."/>
            <person name="Priest M."/>
            <person name="Roberts A."/>
            <person name="Saif S."/>
            <person name="Shea T."/>
            <person name="Sykes S."/>
            <person name="Wortman J."/>
            <person name="Nusbaum C."/>
            <person name="Birren B."/>
        </authorList>
    </citation>
    <scope>NUCLEOTIDE SEQUENCE [LARGE SCALE GENOMIC DNA]</scope>
    <source>
        <strain evidence="5 6">P1569</strain>
    </source>
</reference>
<protein>
    <submittedName>
        <fullName evidence="5">Uncharacterized protein</fullName>
    </submittedName>
</protein>
<dbReference type="SUPFAM" id="SSF51735">
    <property type="entry name" value="NAD(P)-binding Rossmann-fold domains"/>
    <property type="match status" value="1"/>
</dbReference>
<dbReference type="OrthoDB" id="10272404at2759"/>
<keyword evidence="2" id="KW-0862">Zinc</keyword>
<dbReference type="SUPFAM" id="SSF56024">
    <property type="entry name" value="Phospholipase D/nuclease"/>
    <property type="match status" value="1"/>
</dbReference>
<dbReference type="eggNOG" id="KOG0023">
    <property type="taxonomic scope" value="Eukaryota"/>
</dbReference>
<organism evidence="5 6">
    <name type="scientific">Phytophthora nicotianae P1569</name>
    <dbReference type="NCBI Taxonomy" id="1317065"/>
    <lineage>
        <taxon>Eukaryota</taxon>
        <taxon>Sar</taxon>
        <taxon>Stramenopiles</taxon>
        <taxon>Oomycota</taxon>
        <taxon>Peronosporomycetes</taxon>
        <taxon>Peronosporales</taxon>
        <taxon>Peronosporaceae</taxon>
        <taxon>Phytophthora</taxon>
    </lineage>
</organism>
<feature type="region of interest" description="Disordered" evidence="4">
    <location>
        <begin position="357"/>
        <end position="379"/>
    </location>
</feature>
<comment type="caution">
    <text evidence="5">The sequence shown here is derived from an EMBL/GenBank/DDBJ whole genome shotgun (WGS) entry which is preliminary data.</text>
</comment>
<dbReference type="Gene3D" id="3.90.180.10">
    <property type="entry name" value="Medium-chain alcohol dehydrogenases, catalytic domain"/>
    <property type="match status" value="2"/>
</dbReference>
<feature type="compositionally biased region" description="Low complexity" evidence="4">
    <location>
        <begin position="365"/>
        <end position="378"/>
    </location>
</feature>
<gene>
    <name evidence="5" type="ORF">F443_16861</name>
</gene>
<dbReference type="GO" id="GO:0046872">
    <property type="term" value="F:metal ion binding"/>
    <property type="evidence" value="ECO:0007669"/>
    <property type="project" value="UniProtKB-KW"/>
</dbReference>
<dbReference type="InterPro" id="IPR036291">
    <property type="entry name" value="NAD(P)-bd_dom_sf"/>
</dbReference>
<dbReference type="Gene3D" id="3.40.50.720">
    <property type="entry name" value="NAD(P)-binding Rossmann-like Domain"/>
    <property type="match status" value="2"/>
</dbReference>